<proteinExistence type="predicted"/>
<dbReference type="EMBL" id="LJVE01000054">
    <property type="protein sequence ID" value="KPL14354.1"/>
    <property type="molecule type" value="Genomic_DNA"/>
</dbReference>
<organism evidence="1 2">
    <name type="scientific">candidate division WOR_3 bacterium SM1_77</name>
    <dbReference type="NCBI Taxonomy" id="1703778"/>
    <lineage>
        <taxon>Bacteria</taxon>
        <taxon>Bacteria division WOR-3</taxon>
    </lineage>
</organism>
<dbReference type="Proteomes" id="UP000050975">
    <property type="component" value="Unassembled WGS sequence"/>
</dbReference>
<dbReference type="AlphaFoldDB" id="A0A0S8JXW6"/>
<evidence type="ECO:0000313" key="2">
    <source>
        <dbReference type="Proteomes" id="UP000050975"/>
    </source>
</evidence>
<gene>
    <name evidence="1" type="ORF">AMJ74_03535</name>
</gene>
<dbReference type="InterPro" id="IPR014825">
    <property type="entry name" value="DNA_alkylation"/>
</dbReference>
<accession>A0A0S8JXW6</accession>
<protein>
    <recommendedName>
        <fullName evidence="3">DNA alkylation repair protein</fullName>
    </recommendedName>
</protein>
<feature type="non-terminal residue" evidence="1">
    <location>
        <position position="136"/>
    </location>
</feature>
<dbReference type="Gene3D" id="1.25.10.90">
    <property type="match status" value="1"/>
</dbReference>
<reference evidence="1 2" key="1">
    <citation type="journal article" date="2015" name="Microbiome">
        <title>Genomic resolution of linkages in carbon, nitrogen, and sulfur cycling among widespread estuary sediment bacteria.</title>
        <authorList>
            <person name="Baker B.J."/>
            <person name="Lazar C.S."/>
            <person name="Teske A.P."/>
            <person name="Dick G.J."/>
        </authorList>
    </citation>
    <scope>NUCLEOTIDE SEQUENCE [LARGE SCALE GENOMIC DNA]</scope>
    <source>
        <strain evidence="1">SM1_77</strain>
    </source>
</reference>
<name>A0A0S8JXW6_UNCW3</name>
<evidence type="ECO:0008006" key="3">
    <source>
        <dbReference type="Google" id="ProtNLM"/>
    </source>
</evidence>
<evidence type="ECO:0000313" key="1">
    <source>
        <dbReference type="EMBL" id="KPL14354.1"/>
    </source>
</evidence>
<comment type="caution">
    <text evidence="1">The sequence shown here is derived from an EMBL/GenBank/DDBJ whole genome shotgun (WGS) entry which is preliminary data.</text>
</comment>
<sequence length="136" mass="15707">MKSVTEKSANTRLNDVKKIAAAIDAEIRALSVLNTASGRAVRRKYSQRLRQARPEFMLNLAQTLINEYGHRWVAYELIRDHKDTFEHIGKAELEELGRGINSWWTVDSFARTLAGPAWLRRQISDELIIKWARSKD</sequence>
<dbReference type="Pfam" id="PF08713">
    <property type="entry name" value="DNA_alkylation"/>
    <property type="match status" value="1"/>
</dbReference>